<proteinExistence type="predicted"/>
<dbReference type="EMBL" id="BGZK01006837">
    <property type="protein sequence ID" value="GBP00942.1"/>
    <property type="molecule type" value="Genomic_DNA"/>
</dbReference>
<keyword evidence="2" id="KW-1185">Reference proteome</keyword>
<reference evidence="1 2" key="1">
    <citation type="journal article" date="2019" name="Commun. Biol.">
        <title>The bagworm genome reveals a unique fibroin gene that provides high tensile strength.</title>
        <authorList>
            <person name="Kono N."/>
            <person name="Nakamura H."/>
            <person name="Ohtoshi R."/>
            <person name="Tomita M."/>
            <person name="Numata K."/>
            <person name="Arakawa K."/>
        </authorList>
    </citation>
    <scope>NUCLEOTIDE SEQUENCE [LARGE SCALE GENOMIC DNA]</scope>
</reference>
<sequence length="107" mass="11694">MLTVISGEQTFKCEQTDKKTSACLCSAPGLSAPEWARSKGVLNVMDVECTARAAAVTLHISRLEIMSALDTGTPEMGKGQRVTTKKLSRRLKENCWSRMDENCEGQA</sequence>
<evidence type="ECO:0000313" key="2">
    <source>
        <dbReference type="Proteomes" id="UP000299102"/>
    </source>
</evidence>
<protein>
    <submittedName>
        <fullName evidence="1">Uncharacterized protein</fullName>
    </submittedName>
</protein>
<name>A0A4C1SFP5_EUMVA</name>
<evidence type="ECO:0000313" key="1">
    <source>
        <dbReference type="EMBL" id="GBP00942.1"/>
    </source>
</evidence>
<gene>
    <name evidence="1" type="ORF">EVAR_91358_1</name>
</gene>
<dbReference type="AlphaFoldDB" id="A0A4C1SFP5"/>
<comment type="caution">
    <text evidence="1">The sequence shown here is derived from an EMBL/GenBank/DDBJ whole genome shotgun (WGS) entry which is preliminary data.</text>
</comment>
<accession>A0A4C1SFP5</accession>
<dbReference type="Proteomes" id="UP000299102">
    <property type="component" value="Unassembled WGS sequence"/>
</dbReference>
<organism evidence="1 2">
    <name type="scientific">Eumeta variegata</name>
    <name type="common">Bagworm moth</name>
    <name type="synonym">Eumeta japonica</name>
    <dbReference type="NCBI Taxonomy" id="151549"/>
    <lineage>
        <taxon>Eukaryota</taxon>
        <taxon>Metazoa</taxon>
        <taxon>Ecdysozoa</taxon>
        <taxon>Arthropoda</taxon>
        <taxon>Hexapoda</taxon>
        <taxon>Insecta</taxon>
        <taxon>Pterygota</taxon>
        <taxon>Neoptera</taxon>
        <taxon>Endopterygota</taxon>
        <taxon>Lepidoptera</taxon>
        <taxon>Glossata</taxon>
        <taxon>Ditrysia</taxon>
        <taxon>Tineoidea</taxon>
        <taxon>Psychidae</taxon>
        <taxon>Oiketicinae</taxon>
        <taxon>Eumeta</taxon>
    </lineage>
</organism>